<dbReference type="OrthoDB" id="2519291at2759"/>
<proteinExistence type="inferred from homology"/>
<dbReference type="SUPFAM" id="SSF54909">
    <property type="entry name" value="Dimeric alpha+beta barrel"/>
    <property type="match status" value="1"/>
</dbReference>
<evidence type="ECO:0000256" key="1">
    <source>
        <dbReference type="ARBA" id="ARBA00005986"/>
    </source>
</evidence>
<evidence type="ECO:0000313" key="3">
    <source>
        <dbReference type="EMBL" id="KAF2107914.1"/>
    </source>
</evidence>
<dbReference type="EMBL" id="ML977351">
    <property type="protein sequence ID" value="KAF2107914.1"/>
    <property type="molecule type" value="Genomic_DNA"/>
</dbReference>
<evidence type="ECO:0000313" key="4">
    <source>
        <dbReference type="Proteomes" id="UP000799770"/>
    </source>
</evidence>
<keyword evidence="4" id="KW-1185">Reference proteome</keyword>
<name>A0A6A5YMJ2_9PLEO</name>
<organism evidence="3 4">
    <name type="scientific">Lophiotrema nucula</name>
    <dbReference type="NCBI Taxonomy" id="690887"/>
    <lineage>
        <taxon>Eukaryota</taxon>
        <taxon>Fungi</taxon>
        <taxon>Dikarya</taxon>
        <taxon>Ascomycota</taxon>
        <taxon>Pezizomycotina</taxon>
        <taxon>Dothideomycetes</taxon>
        <taxon>Pleosporomycetidae</taxon>
        <taxon>Pleosporales</taxon>
        <taxon>Lophiotremataceae</taxon>
        <taxon>Lophiotrema</taxon>
    </lineage>
</organism>
<feature type="domain" description="EthD" evidence="2">
    <location>
        <begin position="12"/>
        <end position="110"/>
    </location>
</feature>
<dbReference type="AlphaFoldDB" id="A0A6A5YMJ2"/>
<reference evidence="3" key="1">
    <citation type="journal article" date="2020" name="Stud. Mycol.">
        <title>101 Dothideomycetes genomes: a test case for predicting lifestyles and emergence of pathogens.</title>
        <authorList>
            <person name="Haridas S."/>
            <person name="Albert R."/>
            <person name="Binder M."/>
            <person name="Bloem J."/>
            <person name="Labutti K."/>
            <person name="Salamov A."/>
            <person name="Andreopoulos B."/>
            <person name="Baker S."/>
            <person name="Barry K."/>
            <person name="Bills G."/>
            <person name="Bluhm B."/>
            <person name="Cannon C."/>
            <person name="Castanera R."/>
            <person name="Culley D."/>
            <person name="Daum C."/>
            <person name="Ezra D."/>
            <person name="Gonzalez J."/>
            <person name="Henrissat B."/>
            <person name="Kuo A."/>
            <person name="Liang C."/>
            <person name="Lipzen A."/>
            <person name="Lutzoni F."/>
            <person name="Magnuson J."/>
            <person name="Mondo S."/>
            <person name="Nolan M."/>
            <person name="Ohm R."/>
            <person name="Pangilinan J."/>
            <person name="Park H.-J."/>
            <person name="Ramirez L."/>
            <person name="Alfaro M."/>
            <person name="Sun H."/>
            <person name="Tritt A."/>
            <person name="Yoshinaga Y."/>
            <person name="Zwiers L.-H."/>
            <person name="Turgeon B."/>
            <person name="Goodwin S."/>
            <person name="Spatafora J."/>
            <person name="Crous P."/>
            <person name="Grigoriev I."/>
        </authorList>
    </citation>
    <scope>NUCLEOTIDE SEQUENCE</scope>
    <source>
        <strain evidence="3">CBS 627.86</strain>
    </source>
</reference>
<gene>
    <name evidence="3" type="ORF">BDV96DRAFT_653415</name>
</gene>
<evidence type="ECO:0000259" key="2">
    <source>
        <dbReference type="Pfam" id="PF07110"/>
    </source>
</evidence>
<dbReference type="GO" id="GO:0016491">
    <property type="term" value="F:oxidoreductase activity"/>
    <property type="evidence" value="ECO:0007669"/>
    <property type="project" value="InterPro"/>
</dbReference>
<dbReference type="Pfam" id="PF07110">
    <property type="entry name" value="EthD"/>
    <property type="match status" value="1"/>
</dbReference>
<dbReference type="Proteomes" id="UP000799770">
    <property type="component" value="Unassembled WGS sequence"/>
</dbReference>
<dbReference type="Gene3D" id="3.30.70.100">
    <property type="match status" value="1"/>
</dbReference>
<dbReference type="InterPro" id="IPR009799">
    <property type="entry name" value="EthD_dom"/>
</dbReference>
<accession>A0A6A5YMJ2</accession>
<sequence>MVYSLILFVTRKPGLSLHEFKYHWETNHIPLLKDLVGQDFPLSHTRHYLDRDTSLPGAPVTALFGAQEHFTFDGVGVLTFINRDHYESFHAKLKGEAQKMHDEDLAAFVDITKLKGVFVGDSKSSGRDGGVVGWRFVGSV</sequence>
<comment type="similarity">
    <text evidence="1">Belongs to the tpcK family.</text>
</comment>
<protein>
    <recommendedName>
        <fullName evidence="2">EthD domain-containing protein</fullName>
    </recommendedName>
</protein>
<dbReference type="InterPro" id="IPR011008">
    <property type="entry name" value="Dimeric_a/b-barrel"/>
</dbReference>